<dbReference type="KEGG" id="pfn:HZ99_04840"/>
<gene>
    <name evidence="2" type="ORF">NCTC10392_03233</name>
</gene>
<dbReference type="SUPFAM" id="SSF55729">
    <property type="entry name" value="Acyl-CoA N-acyltransferases (Nat)"/>
    <property type="match status" value="1"/>
</dbReference>
<evidence type="ECO:0000313" key="3">
    <source>
        <dbReference type="Proteomes" id="UP000255125"/>
    </source>
</evidence>
<protein>
    <recommendedName>
        <fullName evidence="1">N-acetyltransferase domain-containing protein</fullName>
    </recommendedName>
</protein>
<dbReference type="InterPro" id="IPR054597">
    <property type="entry name" value="FeeM_cat"/>
</dbReference>
<dbReference type="InterPro" id="IPR000182">
    <property type="entry name" value="GNAT_dom"/>
</dbReference>
<dbReference type="RefSeq" id="WP_038441618.1">
    <property type="nucleotide sequence ID" value="NZ_CP008896.1"/>
</dbReference>
<evidence type="ECO:0000313" key="2">
    <source>
        <dbReference type="EMBL" id="SUD31305.1"/>
    </source>
</evidence>
<accession>A0A379IEN2</accession>
<dbReference type="Pfam" id="PF21926">
    <property type="entry name" value="FeeM"/>
    <property type="match status" value="1"/>
</dbReference>
<dbReference type="EMBL" id="UGUS01000002">
    <property type="protein sequence ID" value="SUD31305.1"/>
    <property type="molecule type" value="Genomic_DNA"/>
</dbReference>
<organism evidence="2 3">
    <name type="scientific">Pseudomonas fluorescens</name>
    <dbReference type="NCBI Taxonomy" id="294"/>
    <lineage>
        <taxon>Bacteria</taxon>
        <taxon>Pseudomonadati</taxon>
        <taxon>Pseudomonadota</taxon>
        <taxon>Gammaproteobacteria</taxon>
        <taxon>Pseudomonadales</taxon>
        <taxon>Pseudomonadaceae</taxon>
        <taxon>Pseudomonas</taxon>
    </lineage>
</organism>
<sequence>MLHSQRVMTNFGRKPRIHSGVDVIRHSMVSLERYIPPALYRRLFIQRIARHSLAIEGFEFRPVQSLFELEEALRLVNDSYARRGISTVCRAGMRFSAFHLLPGTTTFVAVKDRQIVGTVSLIEDSMLGLPLEEVHGNEVVLQRLAGARLAEVGTLAVAAGYRGKGVPLMLYNAMFRWAMHFRGVQRLLIAVHPRAGAFYRNVLFFSPMGRVQPYAKLNNALSLPLSLDLGNAPAVFQQAYQRPALGFAVEGQRTHFYDFFCRSDYAHIRLPATGRVRPWDAHEVLTHMARCGVHGHNLAPRIQRALALA</sequence>
<proteinExistence type="predicted"/>
<dbReference type="InterPro" id="IPR016181">
    <property type="entry name" value="Acyl_CoA_acyltransferase"/>
</dbReference>
<feature type="domain" description="N-acetyltransferase" evidence="1">
    <location>
        <begin position="58"/>
        <end position="271"/>
    </location>
</feature>
<dbReference type="Proteomes" id="UP000255125">
    <property type="component" value="Unassembled WGS sequence"/>
</dbReference>
<dbReference type="Gene3D" id="3.40.630.30">
    <property type="match status" value="1"/>
</dbReference>
<dbReference type="PROSITE" id="PS51186">
    <property type="entry name" value="GNAT"/>
    <property type="match status" value="1"/>
</dbReference>
<reference evidence="2 3" key="1">
    <citation type="submission" date="2018-06" db="EMBL/GenBank/DDBJ databases">
        <authorList>
            <consortium name="Pathogen Informatics"/>
            <person name="Doyle S."/>
        </authorList>
    </citation>
    <scope>NUCLEOTIDE SEQUENCE [LARGE SCALE GENOMIC DNA]</scope>
    <source>
        <strain evidence="2 3">NCTC10392</strain>
    </source>
</reference>
<evidence type="ECO:0000259" key="1">
    <source>
        <dbReference type="PROSITE" id="PS51186"/>
    </source>
</evidence>
<dbReference type="AlphaFoldDB" id="A0A379IEN2"/>
<dbReference type="GO" id="GO:0016747">
    <property type="term" value="F:acyltransferase activity, transferring groups other than amino-acyl groups"/>
    <property type="evidence" value="ECO:0007669"/>
    <property type="project" value="InterPro"/>
</dbReference>
<name>A0A379IEN2_PSEFL</name>
<dbReference type="OrthoDB" id="7056823at2"/>